<dbReference type="Pfam" id="PF00196">
    <property type="entry name" value="GerE"/>
    <property type="match status" value="1"/>
</dbReference>
<dbReference type="Gene3D" id="3.30.450.20">
    <property type="entry name" value="PAS domain"/>
    <property type="match status" value="1"/>
</dbReference>
<dbReference type="PANTHER" id="PTHR44688:SF16">
    <property type="entry name" value="DNA-BINDING TRANSCRIPTIONAL ACTIVATOR DEVR_DOSR"/>
    <property type="match status" value="1"/>
</dbReference>
<organism evidence="6 7">
    <name type="scientific">Chryseobacterium arthrosphaerae</name>
    <dbReference type="NCBI Taxonomy" id="651561"/>
    <lineage>
        <taxon>Bacteria</taxon>
        <taxon>Pseudomonadati</taxon>
        <taxon>Bacteroidota</taxon>
        <taxon>Flavobacteriia</taxon>
        <taxon>Flavobacteriales</taxon>
        <taxon>Weeksellaceae</taxon>
        <taxon>Chryseobacterium group</taxon>
        <taxon>Chryseobacterium</taxon>
    </lineage>
</organism>
<sequence>MNTNETNSFFNHKNTIDNVTEEEKEQQFSYLESIKAFARATYTSIYVIDYMKQGFEYVSDNPLFLCGNTPQQVLEMGYAFYFKYVPKTDLELLLKINSVGFDFYEKIALENRLDYTISYDFHIINKEDKKILVNQKLTPLFLNREGKIWKAICIISISSERDSGNIKIYQNGENKVYQYRLDRNIWETEKKVVLSKREQEILQLCARGFTINDIAEAIFISPDTVKFHRRKLFDKLEVSNITEAIAYATNNKLI</sequence>
<dbReference type="SMART" id="SM00421">
    <property type="entry name" value="HTH_LUXR"/>
    <property type="match status" value="1"/>
</dbReference>
<evidence type="ECO:0000313" key="6">
    <source>
        <dbReference type="EMBL" id="OCA71181.1"/>
    </source>
</evidence>
<feature type="domain" description="HTH luxR-type" evidence="4">
    <location>
        <begin position="187"/>
        <end position="252"/>
    </location>
</feature>
<reference evidence="7" key="1">
    <citation type="submission" date="2016-07" db="EMBL/GenBank/DDBJ databases">
        <authorList>
            <person name="Florea S."/>
            <person name="Webb J.S."/>
            <person name="Jaromczyk J."/>
            <person name="Schardl C.L."/>
        </authorList>
    </citation>
    <scope>NUCLEOTIDE SEQUENCE [LARGE SCALE GENOMIC DNA]</scope>
    <source>
        <strain evidence="7">CC-VM-7</strain>
    </source>
</reference>
<dbReference type="Proteomes" id="UP000093432">
    <property type="component" value="Unassembled WGS sequence"/>
</dbReference>
<keyword evidence="8" id="KW-1185">Reference proteome</keyword>
<evidence type="ECO:0000256" key="1">
    <source>
        <dbReference type="ARBA" id="ARBA00023015"/>
    </source>
</evidence>
<proteinExistence type="predicted"/>
<evidence type="ECO:0000259" key="4">
    <source>
        <dbReference type="PROSITE" id="PS50043"/>
    </source>
</evidence>
<keyword evidence="3" id="KW-0804">Transcription</keyword>
<dbReference type="Proteomes" id="UP001350005">
    <property type="component" value="Unassembled WGS sequence"/>
</dbReference>
<dbReference type="SUPFAM" id="SSF46894">
    <property type="entry name" value="C-terminal effector domain of the bipartite response regulators"/>
    <property type="match status" value="1"/>
</dbReference>
<dbReference type="AlphaFoldDB" id="A0A1B8ZHW3"/>
<dbReference type="STRING" id="651561.BBI00_15665"/>
<accession>A0A1B8ZHW3</accession>
<evidence type="ECO:0000256" key="2">
    <source>
        <dbReference type="ARBA" id="ARBA00023125"/>
    </source>
</evidence>
<name>A0A1B8ZHW3_9FLAO</name>
<reference evidence="6" key="2">
    <citation type="submission" date="2016-07" db="EMBL/GenBank/DDBJ databases">
        <authorList>
            <person name="Jeong J.-J."/>
            <person name="Kim D.W."/>
            <person name="Sang M.K."/>
            <person name="Choi I.-G."/>
            <person name="Kim K.D."/>
        </authorList>
    </citation>
    <scope>NUCLEOTIDE SEQUENCE</scope>
    <source>
        <strain evidence="6">CC-VM-7</strain>
    </source>
</reference>
<dbReference type="InterPro" id="IPR000792">
    <property type="entry name" value="Tscrpt_reg_LuxR_C"/>
</dbReference>
<dbReference type="CDD" id="cd06170">
    <property type="entry name" value="LuxR_C_like"/>
    <property type="match status" value="1"/>
</dbReference>
<dbReference type="InterPro" id="IPR016032">
    <property type="entry name" value="Sig_transdc_resp-reg_C-effctor"/>
</dbReference>
<dbReference type="InterPro" id="IPR036388">
    <property type="entry name" value="WH-like_DNA-bd_sf"/>
</dbReference>
<dbReference type="EMBL" id="JAZGJU010000034">
    <property type="protein sequence ID" value="MEE6128834.1"/>
    <property type="molecule type" value="Genomic_DNA"/>
</dbReference>
<gene>
    <name evidence="6" type="ORF">BBI00_15665</name>
    <name evidence="5" type="ORF">V2E39_15660</name>
</gene>
<dbReference type="KEGG" id="carh:EGY05_21500"/>
<evidence type="ECO:0000256" key="3">
    <source>
        <dbReference type="ARBA" id="ARBA00023163"/>
    </source>
</evidence>
<evidence type="ECO:0000313" key="8">
    <source>
        <dbReference type="Proteomes" id="UP001350005"/>
    </source>
</evidence>
<dbReference type="GO" id="GO:0006355">
    <property type="term" value="P:regulation of DNA-templated transcription"/>
    <property type="evidence" value="ECO:0007669"/>
    <property type="project" value="InterPro"/>
</dbReference>
<comment type="caution">
    <text evidence="6">The sequence shown here is derived from an EMBL/GenBank/DDBJ whole genome shotgun (WGS) entry which is preliminary data.</text>
</comment>
<dbReference type="PROSITE" id="PS50043">
    <property type="entry name" value="HTH_LUXR_2"/>
    <property type="match status" value="1"/>
</dbReference>
<protein>
    <submittedName>
        <fullName evidence="6">Helix-turn-helix transcriptional regulator</fullName>
    </submittedName>
    <submittedName>
        <fullName evidence="5">Response regulator transcription factor</fullName>
    </submittedName>
</protein>
<dbReference type="OrthoDB" id="1727128at2"/>
<keyword evidence="1" id="KW-0805">Transcription regulation</keyword>
<evidence type="ECO:0000313" key="7">
    <source>
        <dbReference type="Proteomes" id="UP000093432"/>
    </source>
</evidence>
<dbReference type="PANTHER" id="PTHR44688">
    <property type="entry name" value="DNA-BINDING TRANSCRIPTIONAL ACTIVATOR DEVR_DOSR"/>
    <property type="match status" value="1"/>
</dbReference>
<evidence type="ECO:0000313" key="5">
    <source>
        <dbReference type="EMBL" id="MEE6128834.1"/>
    </source>
</evidence>
<dbReference type="Gene3D" id="1.10.10.10">
    <property type="entry name" value="Winged helix-like DNA-binding domain superfamily/Winged helix DNA-binding domain"/>
    <property type="match status" value="1"/>
</dbReference>
<dbReference type="GO" id="GO:0003677">
    <property type="term" value="F:DNA binding"/>
    <property type="evidence" value="ECO:0007669"/>
    <property type="project" value="UniProtKB-KW"/>
</dbReference>
<keyword evidence="2" id="KW-0238">DNA-binding</keyword>
<dbReference type="RefSeq" id="WP_065399837.1">
    <property type="nucleotide sequence ID" value="NZ_CP033811.1"/>
</dbReference>
<reference evidence="5 8" key="3">
    <citation type="submission" date="2024-01" db="EMBL/GenBank/DDBJ databases">
        <title>Whole genome of Chryseobacterium arthrosphaerae NNCa 2741.</title>
        <authorList>
            <person name="Boriskina E.V."/>
            <person name="Gordinskaya N.A."/>
            <person name="Kropotov V.S."/>
            <person name="Alekseeva A.E."/>
            <person name="Makhova M.A."/>
            <person name="Kryazhev D.V."/>
            <person name="Shkurkina I.S."/>
        </authorList>
    </citation>
    <scope>NUCLEOTIDE SEQUENCE [LARGE SCALE GENOMIC DNA]</scope>
    <source>
        <strain evidence="5 8">NNCa 2741</strain>
    </source>
</reference>
<dbReference type="EMBL" id="MAYG01000012">
    <property type="protein sequence ID" value="OCA71181.1"/>
    <property type="molecule type" value="Genomic_DNA"/>
</dbReference>
<dbReference type="PRINTS" id="PR00038">
    <property type="entry name" value="HTHLUXR"/>
</dbReference>